<feature type="domain" description="Reverse transcriptase zinc-binding" evidence="1">
    <location>
        <begin position="50"/>
        <end position="119"/>
    </location>
</feature>
<dbReference type="EMBL" id="JAZDWU010000003">
    <property type="protein sequence ID" value="KAL0007970.1"/>
    <property type="molecule type" value="Genomic_DNA"/>
</dbReference>
<gene>
    <name evidence="2" type="ORF">SO802_009472</name>
</gene>
<comment type="caution">
    <text evidence="2">The sequence shown here is derived from an EMBL/GenBank/DDBJ whole genome shotgun (WGS) entry which is preliminary data.</text>
</comment>
<keyword evidence="3" id="KW-1185">Reference proteome</keyword>
<protein>
    <recommendedName>
        <fullName evidence="1">Reverse transcriptase zinc-binding domain-containing protein</fullName>
    </recommendedName>
</protein>
<dbReference type="InterPro" id="IPR026960">
    <property type="entry name" value="RVT-Znf"/>
</dbReference>
<evidence type="ECO:0000259" key="1">
    <source>
        <dbReference type="Pfam" id="PF13966"/>
    </source>
</evidence>
<dbReference type="Proteomes" id="UP001459277">
    <property type="component" value="Unassembled WGS sequence"/>
</dbReference>
<evidence type="ECO:0000313" key="2">
    <source>
        <dbReference type="EMBL" id="KAL0007970.1"/>
    </source>
</evidence>
<sequence>MKEAEDSFPCTLTRYRVFTIPSGSNNQDYSCTYPLRIEHAGMVEKAARIHGSTWNMIWTLNVPPKVRTFIWRACSNCLPTRDNLHRRRVRIDRTCEMCKQEPETTSHVLWTCPFARNVWALVRGRIQKSSNGVEDFFLLFRQMQTKVSKQELELWATTAWAIWNARNKMVFEQLQSRPNIILEGATGLLEEYQSLMETQRIASFCVLSSFPLYCI</sequence>
<proteinExistence type="predicted"/>
<reference evidence="2 3" key="1">
    <citation type="submission" date="2024-01" db="EMBL/GenBank/DDBJ databases">
        <title>A telomere-to-telomere, gap-free genome of sweet tea (Lithocarpus litseifolius).</title>
        <authorList>
            <person name="Zhou J."/>
        </authorList>
    </citation>
    <scope>NUCLEOTIDE SEQUENCE [LARGE SCALE GENOMIC DNA]</scope>
    <source>
        <strain evidence="2">Zhou-2022a</strain>
        <tissue evidence="2">Leaf</tissue>
    </source>
</reference>
<evidence type="ECO:0000313" key="3">
    <source>
        <dbReference type="Proteomes" id="UP001459277"/>
    </source>
</evidence>
<dbReference type="Pfam" id="PF13966">
    <property type="entry name" value="zf-RVT"/>
    <property type="match status" value="1"/>
</dbReference>
<dbReference type="AlphaFoldDB" id="A0AAW2DFB9"/>
<organism evidence="2 3">
    <name type="scientific">Lithocarpus litseifolius</name>
    <dbReference type="NCBI Taxonomy" id="425828"/>
    <lineage>
        <taxon>Eukaryota</taxon>
        <taxon>Viridiplantae</taxon>
        <taxon>Streptophyta</taxon>
        <taxon>Embryophyta</taxon>
        <taxon>Tracheophyta</taxon>
        <taxon>Spermatophyta</taxon>
        <taxon>Magnoliopsida</taxon>
        <taxon>eudicotyledons</taxon>
        <taxon>Gunneridae</taxon>
        <taxon>Pentapetalae</taxon>
        <taxon>rosids</taxon>
        <taxon>fabids</taxon>
        <taxon>Fagales</taxon>
        <taxon>Fagaceae</taxon>
        <taxon>Lithocarpus</taxon>
    </lineage>
</organism>
<accession>A0AAW2DFB9</accession>
<name>A0AAW2DFB9_9ROSI</name>